<feature type="region of interest" description="Disordered" evidence="2">
    <location>
        <begin position="231"/>
        <end position="257"/>
    </location>
</feature>
<dbReference type="InterPro" id="IPR007590">
    <property type="entry name" value="Saf4/Yju2"/>
</dbReference>
<dbReference type="Proteomes" id="UP000006671">
    <property type="component" value="Unassembled WGS sequence"/>
</dbReference>
<accession>D2VKY0</accession>
<dbReference type="RefSeq" id="XP_002675189.1">
    <property type="nucleotide sequence ID" value="XM_002675143.1"/>
</dbReference>
<dbReference type="KEGG" id="ngr:NAEGRDRAFT_69590"/>
<dbReference type="AlphaFoldDB" id="D2VKY0"/>
<protein>
    <submittedName>
        <fullName evidence="3">Predicted protein</fullName>
    </submittedName>
</protein>
<evidence type="ECO:0000256" key="1">
    <source>
        <dbReference type="SAM" id="Coils"/>
    </source>
</evidence>
<dbReference type="STRING" id="5762.D2VKY0"/>
<keyword evidence="1" id="KW-0175">Coiled coil</keyword>
<evidence type="ECO:0000256" key="2">
    <source>
        <dbReference type="SAM" id="MobiDB-lite"/>
    </source>
</evidence>
<reference evidence="3 4" key="1">
    <citation type="journal article" date="2010" name="Cell">
        <title>The genome of Naegleria gruberi illuminates early eukaryotic versatility.</title>
        <authorList>
            <person name="Fritz-Laylin L.K."/>
            <person name="Prochnik S.E."/>
            <person name="Ginger M.L."/>
            <person name="Dacks J.B."/>
            <person name="Carpenter M.L."/>
            <person name="Field M.C."/>
            <person name="Kuo A."/>
            <person name="Paredez A."/>
            <person name="Chapman J."/>
            <person name="Pham J."/>
            <person name="Shu S."/>
            <person name="Neupane R."/>
            <person name="Cipriano M."/>
            <person name="Mancuso J."/>
            <person name="Tu H."/>
            <person name="Salamov A."/>
            <person name="Lindquist E."/>
            <person name="Shapiro H."/>
            <person name="Lucas S."/>
            <person name="Grigoriev I.V."/>
            <person name="Cande W.Z."/>
            <person name="Fulton C."/>
            <person name="Rokhsar D.S."/>
            <person name="Dawson S.C."/>
        </authorList>
    </citation>
    <scope>NUCLEOTIDE SEQUENCE [LARGE SCALE GENOMIC DNA]</scope>
    <source>
        <strain evidence="3 4">NEG-M</strain>
    </source>
</reference>
<feature type="coiled-coil region" evidence="1">
    <location>
        <begin position="116"/>
        <end position="160"/>
    </location>
</feature>
<dbReference type="FunCoup" id="D2VKY0">
    <property type="interactions" value="319"/>
</dbReference>
<dbReference type="VEuPathDB" id="AmoebaDB:NAEGRDRAFT_69590"/>
<keyword evidence="4" id="KW-1185">Reference proteome</keyword>
<name>D2VKY0_NAEGR</name>
<gene>
    <name evidence="3" type="ORF">NAEGRDRAFT_69590</name>
</gene>
<dbReference type="eggNOG" id="KOG2989">
    <property type="taxonomic scope" value="Eukaryota"/>
</dbReference>
<proteinExistence type="predicted"/>
<dbReference type="GO" id="GO:0071006">
    <property type="term" value="C:U2-type catalytic step 1 spliceosome"/>
    <property type="evidence" value="ECO:0007669"/>
    <property type="project" value="TreeGrafter"/>
</dbReference>
<dbReference type="InParanoid" id="D2VKY0"/>
<organism evidence="4">
    <name type="scientific">Naegleria gruberi</name>
    <name type="common">Amoeba</name>
    <dbReference type="NCBI Taxonomy" id="5762"/>
    <lineage>
        <taxon>Eukaryota</taxon>
        <taxon>Discoba</taxon>
        <taxon>Heterolobosea</taxon>
        <taxon>Tetramitia</taxon>
        <taxon>Eutetramitia</taxon>
        <taxon>Vahlkampfiidae</taxon>
        <taxon>Naegleria</taxon>
    </lineage>
</organism>
<dbReference type="OrthoDB" id="674963at2759"/>
<dbReference type="Pfam" id="PF04502">
    <property type="entry name" value="Saf4_Yju2"/>
    <property type="match status" value="1"/>
</dbReference>
<dbReference type="PANTHER" id="PTHR12111">
    <property type="entry name" value="SPLICING FACTOR YJU2"/>
    <property type="match status" value="1"/>
</dbReference>
<dbReference type="GeneID" id="8851990"/>
<dbReference type="GO" id="GO:0000398">
    <property type="term" value="P:mRNA splicing, via spliceosome"/>
    <property type="evidence" value="ECO:0007669"/>
    <property type="project" value="InterPro"/>
</dbReference>
<sequence>MSERKVLNKYYNPEMWDSKIPKRKIPKNNQTKIRNMVAMTIQCTVCGEYIFSAKKLNSRKEVIEGDEYLGMKNCRFYFRCTRCASELTLKTDYEHDRYVCEHNCKSIHDRSEGIAKQEDKKQEDNVEDEMNALEKKAISSREYQEDIDQLEEIKEINSQREAISNQSLARKESKREESFKFTSKEEDELLEFVEYQSKLGRRKFQGDEDIEILSKIDDNISSEKSFISEIQEISMQPKKKRKQKRSTKDKISLNIDY</sequence>
<dbReference type="OMA" id="PWRETDE"/>
<dbReference type="PANTHER" id="PTHR12111:SF1">
    <property type="entry name" value="SPLICING FACTOR YJU2"/>
    <property type="match status" value="1"/>
</dbReference>
<evidence type="ECO:0000313" key="4">
    <source>
        <dbReference type="Proteomes" id="UP000006671"/>
    </source>
</evidence>
<evidence type="ECO:0000313" key="3">
    <source>
        <dbReference type="EMBL" id="EFC42445.1"/>
    </source>
</evidence>
<dbReference type="EMBL" id="GG738879">
    <property type="protein sequence ID" value="EFC42445.1"/>
    <property type="molecule type" value="Genomic_DNA"/>
</dbReference>